<dbReference type="GO" id="GO:0005829">
    <property type="term" value="C:cytosol"/>
    <property type="evidence" value="ECO:0007669"/>
    <property type="project" value="TreeGrafter"/>
</dbReference>
<evidence type="ECO:0000313" key="1">
    <source>
        <dbReference type="EMBL" id="RWX02539.1"/>
    </source>
</evidence>
<proteinExistence type="predicted"/>
<protein>
    <submittedName>
        <fullName evidence="1">Transcriptional regulator</fullName>
    </submittedName>
</protein>
<dbReference type="PANTHER" id="PTHR33221">
    <property type="entry name" value="WINGED HELIX-TURN-HELIX TRANSCRIPTIONAL REGULATOR, RRF2 FAMILY"/>
    <property type="match status" value="1"/>
</dbReference>
<dbReference type="InterPro" id="IPR036390">
    <property type="entry name" value="WH_DNA-bd_sf"/>
</dbReference>
<dbReference type="AlphaFoldDB" id="A0A444HE34"/>
<sequence>MISGKFAITLHILTLLSKFPEEYLSSEFLAGSMNINAVLVRKEIANLKKHNMVESREGKYGGTRLAKPSKDITLKDIFSMTFDSVSLGYSKNDPNPACPVGKKINQNLDSLYTDINQTISAQLSLISLDDFTKEF</sequence>
<dbReference type="RefSeq" id="WP_128388811.1">
    <property type="nucleotide sequence ID" value="NZ_SBII01000002.1"/>
</dbReference>
<accession>A0A444HE34</accession>
<dbReference type="EMBL" id="SBII01000002">
    <property type="protein sequence ID" value="RWX02539.1"/>
    <property type="molecule type" value="Genomic_DNA"/>
</dbReference>
<dbReference type="PROSITE" id="PS51197">
    <property type="entry name" value="HTH_RRF2_2"/>
    <property type="match status" value="1"/>
</dbReference>
<dbReference type="SUPFAM" id="SSF46785">
    <property type="entry name" value="Winged helix' DNA-binding domain"/>
    <property type="match status" value="1"/>
</dbReference>
<dbReference type="GO" id="GO:0003700">
    <property type="term" value="F:DNA-binding transcription factor activity"/>
    <property type="evidence" value="ECO:0007669"/>
    <property type="project" value="TreeGrafter"/>
</dbReference>
<comment type="caution">
    <text evidence="1">The sequence shown here is derived from an EMBL/GenBank/DDBJ whole genome shotgun (WGS) entry which is preliminary data.</text>
</comment>
<name>A0A444HE34_9FLAO</name>
<dbReference type="OrthoDB" id="213028at2"/>
<dbReference type="Pfam" id="PF02082">
    <property type="entry name" value="Rrf2"/>
    <property type="match status" value="1"/>
</dbReference>
<reference evidence="1 2" key="1">
    <citation type="submission" date="2019-01" db="EMBL/GenBank/DDBJ databases">
        <title>Flavobacterium sp. nov.,isolated from freshwater.</title>
        <authorList>
            <person name="Zhang R."/>
            <person name="Du Z.-J."/>
        </authorList>
    </citation>
    <scope>NUCLEOTIDE SEQUENCE [LARGE SCALE GENOMIC DNA]</scope>
    <source>
        <strain evidence="1 2">1E403</strain>
    </source>
</reference>
<evidence type="ECO:0000313" key="2">
    <source>
        <dbReference type="Proteomes" id="UP000287527"/>
    </source>
</evidence>
<dbReference type="Proteomes" id="UP000287527">
    <property type="component" value="Unassembled WGS sequence"/>
</dbReference>
<dbReference type="Gene3D" id="1.10.10.10">
    <property type="entry name" value="Winged helix-like DNA-binding domain superfamily/Winged helix DNA-binding domain"/>
    <property type="match status" value="1"/>
</dbReference>
<keyword evidence="2" id="KW-1185">Reference proteome</keyword>
<dbReference type="PANTHER" id="PTHR33221:SF15">
    <property type="entry name" value="HTH-TYPE TRANSCRIPTIONAL REGULATOR YWGB-RELATED"/>
    <property type="match status" value="1"/>
</dbReference>
<organism evidence="1 2">
    <name type="scientific">Flavobacterium cerinum</name>
    <dbReference type="NCBI Taxonomy" id="2502784"/>
    <lineage>
        <taxon>Bacteria</taxon>
        <taxon>Pseudomonadati</taxon>
        <taxon>Bacteroidota</taxon>
        <taxon>Flavobacteriia</taxon>
        <taxon>Flavobacteriales</taxon>
        <taxon>Flavobacteriaceae</taxon>
        <taxon>Flavobacterium</taxon>
    </lineage>
</organism>
<dbReference type="InterPro" id="IPR036388">
    <property type="entry name" value="WH-like_DNA-bd_sf"/>
</dbReference>
<dbReference type="InterPro" id="IPR000944">
    <property type="entry name" value="Tscrpt_reg_Rrf2"/>
</dbReference>
<gene>
    <name evidence="1" type="ORF">EPI11_04805</name>
</gene>